<dbReference type="InterPro" id="IPR004534">
    <property type="entry name" value="SelA_trans"/>
</dbReference>
<dbReference type="HAMAP" id="MF_00423">
    <property type="entry name" value="SelA"/>
    <property type="match status" value="1"/>
</dbReference>
<dbReference type="EMBL" id="ANHY01000014">
    <property type="protein sequence ID" value="EKV28920.1"/>
    <property type="molecule type" value="Genomic_DNA"/>
</dbReference>
<comment type="function">
    <text evidence="8">Converts seryl-tRNA(Sec) to selenocysteinyl-tRNA(Sec) required for selenoprotein biosynthesis.</text>
</comment>
<keyword evidence="6 8" id="KW-0711">Selenium</keyword>
<evidence type="ECO:0000256" key="9">
    <source>
        <dbReference type="PIRSR" id="PIRSR618319-50"/>
    </source>
</evidence>
<name>K9GSE8_9PROT</name>
<dbReference type="InterPro" id="IPR015421">
    <property type="entry name" value="PyrdxlP-dep_Trfase_major"/>
</dbReference>
<evidence type="ECO:0000256" key="2">
    <source>
        <dbReference type="ARBA" id="ARBA00022490"/>
    </source>
</evidence>
<dbReference type="GO" id="GO:0004125">
    <property type="term" value="F:L-seryl-tRNA(Sec) selenium transferase activity"/>
    <property type="evidence" value="ECO:0007669"/>
    <property type="project" value="UniProtKB-UniRule"/>
</dbReference>
<evidence type="ECO:0000256" key="5">
    <source>
        <dbReference type="ARBA" id="ARBA00022917"/>
    </source>
</evidence>
<reference evidence="11 12" key="1">
    <citation type="journal article" date="2013" name="Genome Announc.">
        <title>Draft Genome Sequence of an Alphaproteobacterium, Caenispirillum salinarum AK4(T), Isolated from a Solar Saltern.</title>
        <authorList>
            <person name="Khatri I."/>
            <person name="Singh A."/>
            <person name="Korpole S."/>
            <person name="Pinnaka A.K."/>
            <person name="Subramanian S."/>
        </authorList>
    </citation>
    <scope>NUCLEOTIDE SEQUENCE [LARGE SCALE GENOMIC DNA]</scope>
    <source>
        <strain evidence="11 12">AK4</strain>
    </source>
</reference>
<dbReference type="GO" id="GO:0001514">
    <property type="term" value="P:selenocysteine incorporation"/>
    <property type="evidence" value="ECO:0007669"/>
    <property type="project" value="UniProtKB-UniRule"/>
</dbReference>
<dbReference type="InterPro" id="IPR018319">
    <property type="entry name" value="SelA-like"/>
</dbReference>
<dbReference type="Gene3D" id="3.90.1150.180">
    <property type="match status" value="1"/>
</dbReference>
<keyword evidence="12" id="KW-1185">Reference proteome</keyword>
<comment type="similarity">
    <text evidence="7 8">Belongs to the SelA family.</text>
</comment>
<dbReference type="Gene3D" id="3.40.640.10">
    <property type="entry name" value="Type I PLP-dependent aspartate aminotransferase-like (Major domain)"/>
    <property type="match status" value="1"/>
</dbReference>
<dbReference type="STRING" id="1238182.C882_0684"/>
<dbReference type="PATRIC" id="fig|1238182.3.peg.2898"/>
<comment type="cofactor">
    <cofactor evidence="1 8 9">
        <name>pyridoxal 5'-phosphate</name>
        <dbReference type="ChEBI" id="CHEBI:597326"/>
    </cofactor>
</comment>
<dbReference type="PANTHER" id="PTHR32328">
    <property type="entry name" value="L-SERYL-TRNA(SEC) SELENIUM TRANSFERASE"/>
    <property type="match status" value="1"/>
</dbReference>
<dbReference type="OrthoDB" id="9787096at2"/>
<organism evidence="11 12">
    <name type="scientific">Caenispirillum salinarum AK4</name>
    <dbReference type="NCBI Taxonomy" id="1238182"/>
    <lineage>
        <taxon>Bacteria</taxon>
        <taxon>Pseudomonadati</taxon>
        <taxon>Pseudomonadota</taxon>
        <taxon>Alphaproteobacteria</taxon>
        <taxon>Rhodospirillales</taxon>
        <taxon>Novispirillaceae</taxon>
        <taxon>Caenispirillum</taxon>
    </lineage>
</organism>
<dbReference type="EC" id="2.9.1.1" evidence="8"/>
<feature type="domain" description="L-seryl-tRNA selenium transferase N-terminal" evidence="10">
    <location>
        <begin position="9"/>
        <end position="48"/>
    </location>
</feature>
<dbReference type="Proteomes" id="UP000009881">
    <property type="component" value="Unassembled WGS sequence"/>
</dbReference>
<dbReference type="eggNOG" id="COG1921">
    <property type="taxonomic scope" value="Bacteria"/>
</dbReference>
<evidence type="ECO:0000313" key="11">
    <source>
        <dbReference type="EMBL" id="EKV28920.1"/>
    </source>
</evidence>
<evidence type="ECO:0000259" key="10">
    <source>
        <dbReference type="Pfam" id="PF12390"/>
    </source>
</evidence>
<evidence type="ECO:0000256" key="1">
    <source>
        <dbReference type="ARBA" id="ARBA00001933"/>
    </source>
</evidence>
<dbReference type="PANTHER" id="PTHR32328:SF0">
    <property type="entry name" value="L-SERYL-TRNA(SEC) SELENIUM TRANSFERASE"/>
    <property type="match status" value="1"/>
</dbReference>
<dbReference type="Pfam" id="PF03841">
    <property type="entry name" value="SelA"/>
    <property type="match status" value="1"/>
</dbReference>
<evidence type="ECO:0000256" key="7">
    <source>
        <dbReference type="ARBA" id="ARBA00044507"/>
    </source>
</evidence>
<dbReference type="AlphaFoldDB" id="K9GSE8"/>
<sequence length="455" mass="47215">MPKDNHALLRHLPSVNRLLVLAEGEGLIARHGRPATVRAARAELDGLRRALVDGACDPPDDAALMDAVARRLAAEARRALQPVINATGIIVHTNLGRAPLPPEAVAAVGGVAAGYSNLEFDLESGRRGSRYDGILDTIRTLTGAEAALVVNNNAAAVLLALSALAAGGEAVVSRGELVEIGGSFRIPDIIQQGGARLVEVGTTNRTRVADYTNALGPETRLILKVHQSNYRIVGFTEAPVLADLVKLGRGHGVPVMEDLGSGTLMDLGPFGIPDEPTVASSIAAGVDVVTFSGDKLLGGPQAGLAVGRRDLIDRMRRHPLLRALRPDKMTLAALGAVLRLYEDGAHPPVARMMAEPLDAVAQRARRLCGMLPAGAGADVVDSEAYVGGGALPDRALPSSAVRLAVADAEAVARTLRRASPPVVARVRDGAAWLDARTLADADLPAVAAAVAEALS</sequence>
<evidence type="ECO:0000256" key="3">
    <source>
        <dbReference type="ARBA" id="ARBA00022679"/>
    </source>
</evidence>
<protein>
    <recommendedName>
        <fullName evidence="8">L-seryl-tRNA(Sec) selenium transferase</fullName>
        <ecNumber evidence="8">2.9.1.1</ecNumber>
    </recommendedName>
    <alternativeName>
        <fullName evidence="8">Selenocysteine synthase</fullName>
        <shortName evidence="8">Sec synthase</shortName>
    </alternativeName>
    <alternativeName>
        <fullName evidence="8">Selenocysteinyl-tRNA(Sec) synthase</fullName>
    </alternativeName>
</protein>
<comment type="pathway">
    <text evidence="8">Aminoacyl-tRNA biosynthesis; selenocysteinyl-tRNA(Sec) biosynthesis; selenocysteinyl-tRNA(Sec) from L-seryl-tRNA(Sec) (bacterial route): step 1/1.</text>
</comment>
<keyword evidence="4 8" id="KW-0663">Pyridoxal phosphate</keyword>
<dbReference type="InterPro" id="IPR015424">
    <property type="entry name" value="PyrdxlP-dep_Trfase"/>
</dbReference>
<comment type="catalytic activity">
    <reaction evidence="8">
        <text>L-seryl-tRNA(Sec) + selenophosphate + H(+) = L-selenocysteinyl-tRNA(Sec) + phosphate</text>
        <dbReference type="Rhea" id="RHEA:22728"/>
        <dbReference type="Rhea" id="RHEA-COMP:9742"/>
        <dbReference type="Rhea" id="RHEA-COMP:9743"/>
        <dbReference type="ChEBI" id="CHEBI:15378"/>
        <dbReference type="ChEBI" id="CHEBI:16144"/>
        <dbReference type="ChEBI" id="CHEBI:43474"/>
        <dbReference type="ChEBI" id="CHEBI:78533"/>
        <dbReference type="ChEBI" id="CHEBI:78573"/>
        <dbReference type="EC" id="2.9.1.1"/>
    </reaction>
</comment>
<keyword evidence="2 8" id="KW-0963">Cytoplasm</keyword>
<accession>K9GSE8</accession>
<proteinExistence type="inferred from homology"/>
<dbReference type="GO" id="GO:0005737">
    <property type="term" value="C:cytoplasm"/>
    <property type="evidence" value="ECO:0007669"/>
    <property type="project" value="UniProtKB-SubCell"/>
</dbReference>
<keyword evidence="3 8" id="KW-0808">Transferase</keyword>
<evidence type="ECO:0000313" key="12">
    <source>
        <dbReference type="Proteomes" id="UP000009881"/>
    </source>
</evidence>
<evidence type="ECO:0000256" key="6">
    <source>
        <dbReference type="ARBA" id="ARBA00023266"/>
    </source>
</evidence>
<feature type="modified residue" description="N6-(pyridoxal phosphate)lysine" evidence="8 9">
    <location>
        <position position="295"/>
    </location>
</feature>
<keyword evidence="5 8" id="KW-0648">Protein biosynthesis</keyword>
<comment type="subcellular location">
    <subcellularLocation>
        <location evidence="8">Cytoplasm</location>
    </subcellularLocation>
</comment>
<dbReference type="InterPro" id="IPR025862">
    <property type="entry name" value="SelA_trans_N_dom"/>
</dbReference>
<dbReference type="RefSeq" id="WP_009541341.1">
    <property type="nucleotide sequence ID" value="NZ_ANHY01000014.1"/>
</dbReference>
<dbReference type="NCBIfam" id="TIGR00474">
    <property type="entry name" value="selA"/>
    <property type="match status" value="1"/>
</dbReference>
<dbReference type="GO" id="GO:0001717">
    <property type="term" value="P:conversion of seryl-tRNAsec to selenocys-tRNAsec"/>
    <property type="evidence" value="ECO:0007669"/>
    <property type="project" value="UniProtKB-UniRule"/>
</dbReference>
<evidence type="ECO:0000256" key="8">
    <source>
        <dbReference type="HAMAP-Rule" id="MF_00423"/>
    </source>
</evidence>
<dbReference type="UniPathway" id="UPA00906">
    <property type="reaction ID" value="UER00896"/>
</dbReference>
<evidence type="ECO:0000256" key="4">
    <source>
        <dbReference type="ARBA" id="ARBA00022898"/>
    </source>
</evidence>
<comment type="caution">
    <text evidence="11">The sequence shown here is derived from an EMBL/GenBank/DDBJ whole genome shotgun (WGS) entry which is preliminary data.</text>
</comment>
<gene>
    <name evidence="8" type="primary">selA</name>
    <name evidence="11" type="ORF">C882_0684</name>
</gene>
<dbReference type="Pfam" id="PF12390">
    <property type="entry name" value="Se-cys_synth_N"/>
    <property type="match status" value="1"/>
</dbReference>
<dbReference type="SUPFAM" id="SSF53383">
    <property type="entry name" value="PLP-dependent transferases"/>
    <property type="match status" value="1"/>
</dbReference>